<dbReference type="PRINTS" id="PR00394">
    <property type="entry name" value="RHSPROTEIN"/>
</dbReference>
<accession>F2RG69</accession>
<dbReference type="InterPro" id="IPR044929">
    <property type="entry name" value="DNA/RNA_non-sp_Endonuclease_sf"/>
</dbReference>
<dbReference type="HOGENOM" id="CLU_001218_1_2_11"/>
<dbReference type="eggNOG" id="COG3064">
    <property type="taxonomic scope" value="Bacteria"/>
</dbReference>
<dbReference type="KEGG" id="sve:SVEN_6503"/>
<evidence type="ECO:0000259" key="6">
    <source>
        <dbReference type="Pfam" id="PF25547"/>
    </source>
</evidence>
<dbReference type="Pfam" id="PF25023">
    <property type="entry name" value="TEN_YD-shell"/>
    <property type="match status" value="2"/>
</dbReference>
<dbReference type="PATRIC" id="fig|953739.5.peg.1720"/>
<gene>
    <name evidence="7" type="ordered locus">SVEN_6503</name>
</gene>
<evidence type="ECO:0000256" key="2">
    <source>
        <dbReference type="SAM" id="MobiDB-lite"/>
    </source>
</evidence>
<evidence type="ECO:0000256" key="1">
    <source>
        <dbReference type="ARBA" id="ARBA00022737"/>
    </source>
</evidence>
<keyword evidence="1" id="KW-0677">Repeat</keyword>
<dbReference type="NCBIfam" id="TIGR01643">
    <property type="entry name" value="YD_repeat_2x"/>
    <property type="match status" value="12"/>
</dbReference>
<dbReference type="InterPro" id="IPR022385">
    <property type="entry name" value="Rhs_assc_core"/>
</dbReference>
<feature type="domain" description="Outer membrane channel protein CpnT-like N-terminal" evidence="6">
    <location>
        <begin position="19"/>
        <end position="131"/>
    </location>
</feature>
<dbReference type="SUPFAM" id="SSF69304">
    <property type="entry name" value="Tricorn protease N-terminal domain"/>
    <property type="match status" value="1"/>
</dbReference>
<dbReference type="Gene3D" id="2.180.10.10">
    <property type="entry name" value="RHS repeat-associated core"/>
    <property type="match status" value="3"/>
</dbReference>
<feature type="domain" description="Teneurin-like YD-shell" evidence="5">
    <location>
        <begin position="1323"/>
        <end position="1402"/>
    </location>
</feature>
<dbReference type="PANTHER" id="PTHR32305">
    <property type="match status" value="1"/>
</dbReference>
<sequence>MAVTVPDWADTLLDLVGVNWPNVDEDAYRDMADALREFADDLADDGQLANNHMERLLSSGHGEAMEALNEHWTKVKGKHLKDMVSAARTIADALDLAAGAIEGMKWKAVAELGVLAGQTGLALALIPVTGGLSALLGAGAIAFTKKQLLKLITEAMEEAVGHIVSVMTEPVVAALENMAADLVVQVSMDALGVQNGVDLDQTKQAGKDGLNLASAGGGSGGGGKGKGFHIEHDEHEQAGTKLNGVSTGIHGKTAGKLTKAKGHQRRNRGRDDIADALDPVIEKAMGALVKSAKTMGDHIGDTLPKAVKKISVDHKNNDDATRDRLARQHKGDHDDTKGGNGKPGPGGRGGDSDVRTRPNALRNARGDAQRNSIPLDKTHCEGDPIDVATGEMILAQTDLDLPGVLPLTLRRVHLSQYRYGQWFGRSWASTLDERLEVDPTGGGLIWAREDGSLLVYPRVPAAGDEAVLPVEGPRLPLSYSEEADARTTFRVTDPATGLCRYFTGDPYAVSTAYWLSEIEDRHGNGITFARRPDGSPSAVTHDGGYQVQISTEGSRITALALRTPAGPTTVLSYGYDEHGDLTGVTNSSGLPSRFTYDDDARITSWTDRNDSTFRYVYDSAGRVVETVGPDGIMSATLTYDHADETDRITRYTDSTGATTAFRFDARYRLVAWTDPLGHTSTTAYDAHDRVVSATDPLGATVRIAYDDEGRPTTVTRPDGLVTSVSYNELGLPTTVTEPNGATWHHRYDEHGNRVALIDPAGAGTTYTYNGRGAAIGITDPLGNTVTVDRDPAGLPIGLTDPTGAVTRCAYDAFGRLVDLTDPLGGHTRLTWSVEGALTSRTTADDRTERWTYDGEGNCLRHTDPSGRTTEFAYTHFDLPTEIRNPDGARIAFRHDTERRLTGMTDAQGLTWGYTYDASGRLVSETDYDGGTTAYSYDAAGMLTGRTNALGQTTTYRYDTVGNLVEKDIAGHRVRYAHDPEGRLLRAESPDSVLEYAYDVVGRVVAETIDGRTVATTCDAAGRRLTRTTPSGTVTRQSYGEAGHRESLTVAGRTLRFTHDAVGRETSRTLDDVFRLAHTWNPVGRLEAQVLTPLTPAAPDPAAADSAAAPERRRERRYGWDPDGRLLAVTGSRATRRTFSLDGTGRVLAAEGPGWQESYAYDAAGNQRHASWPSAMPGAEATGERRYEGSRLVGAGTVRYAYDAQGRVVLRQKTRLSRKPDTWHYTWDAEDRLTAVTTPDGTRWRYRYDPLGRRVAKQRLAADGESVVEETLFSWDGSTLVEQTTRGPNSTEAVHLTWEHDGYRPLLQVESKSAADAPQDIVDQRFFALVTDIVGTPTEMVDETGHIAWHSRSTVWGVTVWNRDASAYTPLRFPGQYHDPETGLHHNYFRHYDPETARYLTLDPLGLDPGPNPFAYVDNPLTLQDPLGLKPCDESDPTWGGRVRFSTGPGGRSGTMRAKIEPGMTGGKTKPPTNVVGYQKYKGWNKTHLLGAQIGGSNKDTRNFVAMHRNANSPVMKAIEDQIRHAVDKNNETIDYTVTPIYRTNDPTDLVPVGLTIHATGNKGFRFIPYEGASPTNHITILNVPKP</sequence>
<dbReference type="Pfam" id="PF13930">
    <property type="entry name" value="Endonuclea_NS_2"/>
    <property type="match status" value="1"/>
</dbReference>
<feature type="domain" description="Type VII secretion system protein EssD-like" evidence="3">
    <location>
        <begin position="1450"/>
        <end position="1545"/>
    </location>
</feature>
<dbReference type="Gene3D" id="3.40.570.10">
    <property type="entry name" value="Extracellular Endonuclease, subunit A"/>
    <property type="match status" value="1"/>
</dbReference>
<dbReference type="InterPro" id="IPR057746">
    <property type="entry name" value="CpnT-like_N"/>
</dbReference>
<evidence type="ECO:0000259" key="5">
    <source>
        <dbReference type="Pfam" id="PF25023"/>
    </source>
</evidence>
<evidence type="ECO:0000259" key="4">
    <source>
        <dbReference type="Pfam" id="PF20148"/>
    </source>
</evidence>
<feature type="domain" description="Teneurin-like YD-shell" evidence="5">
    <location>
        <begin position="636"/>
        <end position="820"/>
    </location>
</feature>
<keyword evidence="8" id="KW-1185">Reference proteome</keyword>
<evidence type="ECO:0000313" key="7">
    <source>
        <dbReference type="EMBL" id="CCA59789.1"/>
    </source>
</evidence>
<feature type="region of interest" description="Disordered" evidence="2">
    <location>
        <begin position="310"/>
        <end position="379"/>
    </location>
</feature>
<dbReference type="GeneID" id="93985232"/>
<feature type="compositionally biased region" description="Low complexity" evidence="2">
    <location>
        <begin position="1099"/>
        <end position="1108"/>
    </location>
</feature>
<dbReference type="InterPro" id="IPR050708">
    <property type="entry name" value="T6SS_VgrG/RHS"/>
</dbReference>
<dbReference type="STRING" id="953739.SVEN_6503"/>
<feature type="domain" description="DUF6531" evidence="4">
    <location>
        <begin position="382"/>
        <end position="456"/>
    </location>
</feature>
<feature type="region of interest" description="Disordered" evidence="2">
    <location>
        <begin position="242"/>
        <end position="273"/>
    </location>
</feature>
<dbReference type="Pfam" id="PF05593">
    <property type="entry name" value="RHS_repeat"/>
    <property type="match status" value="5"/>
</dbReference>
<dbReference type="Pfam" id="PF25547">
    <property type="entry name" value="WXG100_2"/>
    <property type="match status" value="1"/>
</dbReference>
<dbReference type="Pfam" id="PF20148">
    <property type="entry name" value="DUF6531"/>
    <property type="match status" value="1"/>
</dbReference>
<evidence type="ECO:0000313" key="8">
    <source>
        <dbReference type="Proteomes" id="UP000006854"/>
    </source>
</evidence>
<feature type="compositionally biased region" description="Gly residues" evidence="2">
    <location>
        <begin position="338"/>
        <end position="349"/>
    </location>
</feature>
<evidence type="ECO:0000259" key="3">
    <source>
        <dbReference type="Pfam" id="PF13930"/>
    </source>
</evidence>
<dbReference type="RefSeq" id="WP_015037684.1">
    <property type="nucleotide sequence ID" value="NC_018750.1"/>
</dbReference>
<organism evidence="7 8">
    <name type="scientific">Streptomyces venezuelae (strain ATCC 10712 / CBS 650.69 / DSM 40230 / JCM 4526 / NBRC 13096 / PD 04745)</name>
    <dbReference type="NCBI Taxonomy" id="953739"/>
    <lineage>
        <taxon>Bacteria</taxon>
        <taxon>Bacillati</taxon>
        <taxon>Actinomycetota</taxon>
        <taxon>Actinomycetes</taxon>
        <taxon>Kitasatosporales</taxon>
        <taxon>Streptomycetaceae</taxon>
        <taxon>Streptomyces</taxon>
    </lineage>
</organism>
<proteinExistence type="predicted"/>
<dbReference type="InterPro" id="IPR006530">
    <property type="entry name" value="YD"/>
</dbReference>
<dbReference type="EMBL" id="FR845719">
    <property type="protein sequence ID" value="CCA59789.1"/>
    <property type="molecule type" value="Genomic_DNA"/>
</dbReference>
<dbReference type="NCBIfam" id="TIGR03696">
    <property type="entry name" value="Rhs_assc_core"/>
    <property type="match status" value="1"/>
</dbReference>
<dbReference type="InterPro" id="IPR031325">
    <property type="entry name" value="RHS_repeat"/>
</dbReference>
<feature type="compositionally biased region" description="Basic residues" evidence="2">
    <location>
        <begin position="258"/>
        <end position="268"/>
    </location>
</feature>
<dbReference type="PANTHER" id="PTHR32305:SF15">
    <property type="entry name" value="PROTEIN RHSA-RELATED"/>
    <property type="match status" value="1"/>
</dbReference>
<protein>
    <submittedName>
        <fullName evidence="7">Rhs protein</fullName>
    </submittedName>
</protein>
<dbReference type="eggNOG" id="COG3209">
    <property type="taxonomic scope" value="Bacteria"/>
</dbReference>
<dbReference type="InterPro" id="IPR045351">
    <property type="entry name" value="DUF6531"/>
</dbReference>
<feature type="compositionally biased region" description="Basic and acidic residues" evidence="2">
    <location>
        <begin position="310"/>
        <end position="337"/>
    </location>
</feature>
<dbReference type="OrthoDB" id="4981820at2"/>
<feature type="region of interest" description="Disordered" evidence="2">
    <location>
        <begin position="1093"/>
        <end position="1117"/>
    </location>
</feature>
<name>F2RG69_STRVP</name>
<dbReference type="Proteomes" id="UP000006854">
    <property type="component" value="Chromosome"/>
</dbReference>
<dbReference type="InterPro" id="IPR044927">
    <property type="entry name" value="Endonuclea_NS_2"/>
</dbReference>
<feature type="region of interest" description="Disordered" evidence="2">
    <location>
        <begin position="1431"/>
        <end position="1455"/>
    </location>
</feature>
<reference evidence="7 8" key="1">
    <citation type="journal article" date="2011" name="BMC Genomics">
        <title>Genome-wide analysis of the role of GlnR in Streptomyces venezuelae provides new insights into global nitrogen regulation in actinomycetes.</title>
        <authorList>
            <person name="Pullan S.T."/>
            <person name="Bibb M.J."/>
            <person name="Merrick M."/>
        </authorList>
    </citation>
    <scope>NUCLEOTIDE SEQUENCE [LARGE SCALE GENOMIC DNA]</scope>
    <source>
        <strain evidence="8">ATCC 10712 / CBS 650.69 / DSM 40230 / JCM 4526 / NBRC 13096 / PD 04745</strain>
    </source>
</reference>
<dbReference type="InterPro" id="IPR056823">
    <property type="entry name" value="TEN-like_YD-shell"/>
</dbReference>